<evidence type="ECO:0000313" key="1">
    <source>
        <dbReference type="EMBL" id="GEB61280.1"/>
    </source>
</evidence>
<name>A0A4Y3RZE0_9ACTN</name>
<reference evidence="1 2" key="1">
    <citation type="submission" date="2019-06" db="EMBL/GenBank/DDBJ databases">
        <title>Whole genome shotgun sequence of Streptomyces gardneri NBRC 12865.</title>
        <authorList>
            <person name="Hosoyama A."/>
            <person name="Uohara A."/>
            <person name="Ohji S."/>
            <person name="Ichikawa N."/>
        </authorList>
    </citation>
    <scope>NUCLEOTIDE SEQUENCE [LARGE SCALE GENOMIC DNA]</scope>
    <source>
        <strain evidence="1 2">NBRC 12865</strain>
    </source>
</reference>
<comment type="caution">
    <text evidence="1">The sequence shown here is derived from an EMBL/GenBank/DDBJ whole genome shotgun (WGS) entry which is preliminary data.</text>
</comment>
<proteinExistence type="predicted"/>
<protein>
    <submittedName>
        <fullName evidence="1">Uncharacterized protein</fullName>
    </submittedName>
</protein>
<sequence length="166" mass="17313">MADKVLVGTIPLLYVQSITMTEGYRVERILGSRFSQATQPSTKTLTIEAVLLGPDRFATKKALEVLALTSRALLSAAGPTLAATGIPVVCGLTLSLDMQITDLRFAQSVQKRDAFDLSMTLQYVPRSSLSALAGEIADMALAAGSAGVPSVPAPGAVPRSPGPPLF</sequence>
<dbReference type="OrthoDB" id="4570773at2"/>
<organism evidence="1 2">
    <name type="scientific">Streptomyces gardneri</name>
    <dbReference type="NCBI Taxonomy" id="66892"/>
    <lineage>
        <taxon>Bacteria</taxon>
        <taxon>Bacillati</taxon>
        <taxon>Actinomycetota</taxon>
        <taxon>Actinomycetes</taxon>
        <taxon>Kitasatosporales</taxon>
        <taxon>Streptomycetaceae</taxon>
        <taxon>Streptomyces</taxon>
    </lineage>
</organism>
<keyword evidence="2" id="KW-1185">Reference proteome</keyword>
<dbReference type="EMBL" id="BJMN01000054">
    <property type="protein sequence ID" value="GEB61280.1"/>
    <property type="molecule type" value="Genomic_DNA"/>
</dbReference>
<accession>A0A4Y3RZE0</accession>
<dbReference type="Proteomes" id="UP000315226">
    <property type="component" value="Unassembled WGS sequence"/>
</dbReference>
<dbReference type="AlphaFoldDB" id="A0A4Y3RZE0"/>
<gene>
    <name evidence="1" type="ORF">SGA01_68850</name>
</gene>
<dbReference type="RefSeq" id="WP_141301576.1">
    <property type="nucleotide sequence ID" value="NZ_BJMN01000054.1"/>
</dbReference>
<evidence type="ECO:0000313" key="2">
    <source>
        <dbReference type="Proteomes" id="UP000315226"/>
    </source>
</evidence>